<keyword evidence="2" id="KW-1185">Reference proteome</keyword>
<dbReference type="InterPro" id="IPR027961">
    <property type="entry name" value="DUF4442"/>
</dbReference>
<evidence type="ECO:0000313" key="1">
    <source>
        <dbReference type="EMBL" id="RDS83451.1"/>
    </source>
</evidence>
<dbReference type="AlphaFoldDB" id="A0A370X5D3"/>
<comment type="caution">
    <text evidence="1">The sequence shown here is derived from an EMBL/GenBank/DDBJ whole genome shotgun (WGS) entry which is preliminary data.</text>
</comment>
<dbReference type="EMBL" id="QRBF01000004">
    <property type="protein sequence ID" value="RDS83451.1"/>
    <property type="molecule type" value="Genomic_DNA"/>
</dbReference>
<dbReference type="Gene3D" id="3.10.129.10">
    <property type="entry name" value="Hotdog Thioesterase"/>
    <property type="match status" value="1"/>
</dbReference>
<sequence>MSASLLSLYRRMTRWPGGHWLFSRAVCFRAPYFSTIAPRFVALEPGRCEVRIRDRRRVHNHIGTVHAIALCNLAELSAGVMAEATMPPGMRWIPKGMTVEYLNKAVGSMHAVATPDVPLAAKEGGQEWPVSVQVADPGGAVVFRARIVMWVSQRKDRVAQTG</sequence>
<dbReference type="Pfam" id="PF14539">
    <property type="entry name" value="DUF4442"/>
    <property type="match status" value="1"/>
</dbReference>
<proteinExistence type="predicted"/>
<dbReference type="SUPFAM" id="SSF54637">
    <property type="entry name" value="Thioesterase/thiol ester dehydrase-isomerase"/>
    <property type="match status" value="1"/>
</dbReference>
<protein>
    <submittedName>
        <fullName evidence="1">DUF4442 domain-containing protein</fullName>
    </submittedName>
</protein>
<dbReference type="InterPro" id="IPR029069">
    <property type="entry name" value="HotDog_dom_sf"/>
</dbReference>
<dbReference type="Proteomes" id="UP000255334">
    <property type="component" value="Unassembled WGS sequence"/>
</dbReference>
<organism evidence="1 2">
    <name type="scientific">Dyella psychrodurans</name>
    <dbReference type="NCBI Taxonomy" id="1927960"/>
    <lineage>
        <taxon>Bacteria</taxon>
        <taxon>Pseudomonadati</taxon>
        <taxon>Pseudomonadota</taxon>
        <taxon>Gammaproteobacteria</taxon>
        <taxon>Lysobacterales</taxon>
        <taxon>Rhodanobacteraceae</taxon>
        <taxon>Dyella</taxon>
    </lineage>
</organism>
<evidence type="ECO:0000313" key="2">
    <source>
        <dbReference type="Proteomes" id="UP000255334"/>
    </source>
</evidence>
<dbReference type="OrthoDB" id="793353at2"/>
<gene>
    <name evidence="1" type="ORF">DWU99_13065</name>
</gene>
<name>A0A370X5D3_9GAMM</name>
<dbReference type="RefSeq" id="WP_115478490.1">
    <property type="nucleotide sequence ID" value="NZ_QRBF01000004.1"/>
</dbReference>
<accession>A0A370X5D3</accession>
<dbReference type="CDD" id="cd03443">
    <property type="entry name" value="PaaI_thioesterase"/>
    <property type="match status" value="1"/>
</dbReference>
<reference evidence="1 2" key="1">
    <citation type="submission" date="2018-07" db="EMBL/GenBank/DDBJ databases">
        <title>Dyella monticola sp. nov. and Dyella psychrodurans sp. nov. isolated from monsoon evergreen broad-leaved forest soil of Dinghu Mountain, China.</title>
        <authorList>
            <person name="Gao Z."/>
            <person name="Qiu L."/>
        </authorList>
    </citation>
    <scope>NUCLEOTIDE SEQUENCE [LARGE SCALE GENOMIC DNA]</scope>
    <source>
        <strain evidence="1 2">4MSK11</strain>
    </source>
</reference>